<dbReference type="RefSeq" id="XP_031557095.1">
    <property type="nucleotide sequence ID" value="XM_031701235.1"/>
</dbReference>
<keyword evidence="2" id="KW-0677">Repeat</keyword>
<dbReference type="Proteomes" id="UP000515163">
    <property type="component" value="Unplaced"/>
</dbReference>
<feature type="repeat" description="WD" evidence="3">
    <location>
        <begin position="142"/>
        <end position="181"/>
    </location>
</feature>
<evidence type="ECO:0000313" key="5">
    <source>
        <dbReference type="Proteomes" id="UP000515163"/>
    </source>
</evidence>
<feature type="repeat" description="WD" evidence="3">
    <location>
        <begin position="182"/>
        <end position="221"/>
    </location>
</feature>
<dbReference type="PRINTS" id="PR00320">
    <property type="entry name" value="GPROTEINBRPT"/>
</dbReference>
<name>A0A6P8HWQ8_ACTTE</name>
<dbReference type="FunFam" id="2.130.10.10:FF:002194">
    <property type="entry name" value="Uncharacterized protein"/>
    <property type="match status" value="1"/>
</dbReference>
<dbReference type="InterPro" id="IPR001810">
    <property type="entry name" value="F-box_dom"/>
</dbReference>
<dbReference type="SMART" id="SM00256">
    <property type="entry name" value="FBOX"/>
    <property type="match status" value="1"/>
</dbReference>
<dbReference type="OrthoDB" id="435188at2759"/>
<dbReference type="Pfam" id="PF12937">
    <property type="entry name" value="F-box-like"/>
    <property type="match status" value="1"/>
</dbReference>
<dbReference type="PROSITE" id="PS50294">
    <property type="entry name" value="WD_REPEATS_REGION"/>
    <property type="match status" value="1"/>
</dbReference>
<sequence length="394" mass="45287">MSQEYFVVENDLKLDGLPDDVLFVILAFCDVKTLLALACVNQNLNRVSSHDTVWRRISKKCINIRKSDKKSECWKNLCRVSHNWTRGNCKDRCMIKFKCNFMPYLYLVEPNKLFVAQGPDIVLYQSKKKTRMLPLWQQQMQFRGHEFDVTHFFIQDDRLISSSLDNTLRTWSLMTGMCEAVYTGHTSNVHSVDGYGDVLVSGGRDKVIKIWSQQSKHCLHTIPIQDHIWCVGMNPVTRSVLSGSAGHSTDVPALRLWSLESCSLIRNLDDGCHRFGAGVLSVLWESAFTFLSCGYDTAIKYWDMRVNSRCGCVLKWEDPHDSTVYCVDSDHKWMVVSGTNRYGVTRVWDKRARRCVRSFYAGRKSFSPVYSIQCDRTSLYVALANSIRSLDFSI</sequence>
<dbReference type="InterPro" id="IPR036322">
    <property type="entry name" value="WD40_repeat_dom_sf"/>
</dbReference>
<dbReference type="Gene3D" id="2.130.10.10">
    <property type="entry name" value="YVTN repeat-like/Quinoprotein amine dehydrogenase"/>
    <property type="match status" value="1"/>
</dbReference>
<dbReference type="SUPFAM" id="SSF81383">
    <property type="entry name" value="F-box domain"/>
    <property type="match status" value="1"/>
</dbReference>
<evidence type="ECO:0000313" key="6">
    <source>
        <dbReference type="RefSeq" id="XP_031557095.1"/>
    </source>
</evidence>
<dbReference type="FunCoup" id="A0A6P8HWQ8">
    <property type="interactions" value="121"/>
</dbReference>
<dbReference type="InParanoid" id="A0A6P8HWQ8"/>
<dbReference type="InterPro" id="IPR020472">
    <property type="entry name" value="WD40_PAC1"/>
</dbReference>
<gene>
    <name evidence="6" type="primary">LOC116293767</name>
</gene>
<feature type="domain" description="F-box" evidence="4">
    <location>
        <begin position="11"/>
        <end position="57"/>
    </location>
</feature>
<dbReference type="PROSITE" id="PS50082">
    <property type="entry name" value="WD_REPEATS_2"/>
    <property type="match status" value="2"/>
</dbReference>
<dbReference type="GO" id="GO:0031146">
    <property type="term" value="P:SCF-dependent proteasomal ubiquitin-dependent protein catabolic process"/>
    <property type="evidence" value="ECO:0007669"/>
    <property type="project" value="TreeGrafter"/>
</dbReference>
<dbReference type="Pfam" id="PF00400">
    <property type="entry name" value="WD40"/>
    <property type="match status" value="2"/>
</dbReference>
<evidence type="ECO:0000256" key="3">
    <source>
        <dbReference type="PROSITE-ProRule" id="PRU00221"/>
    </source>
</evidence>
<organism evidence="5 6">
    <name type="scientific">Actinia tenebrosa</name>
    <name type="common">Australian red waratah sea anemone</name>
    <dbReference type="NCBI Taxonomy" id="6105"/>
    <lineage>
        <taxon>Eukaryota</taxon>
        <taxon>Metazoa</taxon>
        <taxon>Cnidaria</taxon>
        <taxon>Anthozoa</taxon>
        <taxon>Hexacorallia</taxon>
        <taxon>Actiniaria</taxon>
        <taxon>Actiniidae</taxon>
        <taxon>Actinia</taxon>
    </lineage>
</organism>
<evidence type="ECO:0000256" key="2">
    <source>
        <dbReference type="ARBA" id="ARBA00022737"/>
    </source>
</evidence>
<proteinExistence type="predicted"/>
<dbReference type="SUPFAM" id="SSF50978">
    <property type="entry name" value="WD40 repeat-like"/>
    <property type="match status" value="1"/>
</dbReference>
<reference evidence="6" key="1">
    <citation type="submission" date="2025-08" db="UniProtKB">
        <authorList>
            <consortium name="RefSeq"/>
        </authorList>
    </citation>
    <scope>IDENTIFICATION</scope>
    <source>
        <tissue evidence="6">Tentacle</tissue>
    </source>
</reference>
<evidence type="ECO:0000259" key="4">
    <source>
        <dbReference type="PROSITE" id="PS50181"/>
    </source>
</evidence>
<dbReference type="InterPro" id="IPR001680">
    <property type="entry name" value="WD40_rpt"/>
</dbReference>
<dbReference type="InterPro" id="IPR036047">
    <property type="entry name" value="F-box-like_dom_sf"/>
</dbReference>
<dbReference type="Gene3D" id="1.20.1280.50">
    <property type="match status" value="1"/>
</dbReference>
<dbReference type="KEGG" id="aten:116293767"/>
<dbReference type="GO" id="GO:0019005">
    <property type="term" value="C:SCF ubiquitin ligase complex"/>
    <property type="evidence" value="ECO:0007669"/>
    <property type="project" value="TreeGrafter"/>
</dbReference>
<dbReference type="AlphaFoldDB" id="A0A6P8HWQ8"/>
<dbReference type="PANTHER" id="PTHR14381">
    <property type="entry name" value="DACTYLIN"/>
    <property type="match status" value="1"/>
</dbReference>
<dbReference type="GeneID" id="116293767"/>
<protein>
    <submittedName>
        <fullName evidence="6">F-box/WD repeat-containing protein 4-like</fullName>
    </submittedName>
</protein>
<dbReference type="InterPro" id="IPR052301">
    <property type="entry name" value="SCF_F-box/WD-repeat"/>
</dbReference>
<evidence type="ECO:0000256" key="1">
    <source>
        <dbReference type="ARBA" id="ARBA00022574"/>
    </source>
</evidence>
<keyword evidence="5" id="KW-1185">Reference proteome</keyword>
<dbReference type="InterPro" id="IPR015943">
    <property type="entry name" value="WD40/YVTN_repeat-like_dom_sf"/>
</dbReference>
<dbReference type="PANTHER" id="PTHR14381:SF1">
    <property type="entry name" value="F-BOX_WD REPEAT-CONTAINING PROTEIN 4"/>
    <property type="match status" value="1"/>
</dbReference>
<dbReference type="SMART" id="SM00320">
    <property type="entry name" value="WD40"/>
    <property type="match status" value="5"/>
</dbReference>
<dbReference type="PROSITE" id="PS50181">
    <property type="entry name" value="FBOX"/>
    <property type="match status" value="1"/>
</dbReference>
<accession>A0A6P8HWQ8</accession>
<keyword evidence="1 3" id="KW-0853">WD repeat</keyword>